<comment type="caution">
    <text evidence="7">The sequence shown here is derived from an EMBL/GenBank/DDBJ whole genome shotgun (WGS) entry which is preliminary data.</text>
</comment>
<dbReference type="GO" id="GO:0016706">
    <property type="term" value="F:2-oxoglutarate-dependent dioxygenase activity"/>
    <property type="evidence" value="ECO:0007669"/>
    <property type="project" value="UniProtKB-ARBA"/>
</dbReference>
<gene>
    <name evidence="7" type="ORF">EOI86_09840</name>
</gene>
<evidence type="ECO:0000256" key="1">
    <source>
        <dbReference type="ARBA" id="ARBA00005896"/>
    </source>
</evidence>
<organism evidence="7 8">
    <name type="scientific">Hwanghaeella grinnelliae</name>
    <dbReference type="NCBI Taxonomy" id="2500179"/>
    <lineage>
        <taxon>Bacteria</taxon>
        <taxon>Pseudomonadati</taxon>
        <taxon>Pseudomonadota</taxon>
        <taxon>Alphaproteobacteria</taxon>
        <taxon>Rhodospirillales</taxon>
        <taxon>Rhodospirillaceae</taxon>
        <taxon>Hwanghaeella</taxon>
    </lineage>
</organism>
<dbReference type="PANTHER" id="PTHR30468">
    <property type="entry name" value="ALPHA-KETOGLUTARATE-DEPENDENT SULFONATE DIOXYGENASE"/>
    <property type="match status" value="1"/>
</dbReference>
<keyword evidence="8" id="KW-1185">Reference proteome</keyword>
<dbReference type="RefSeq" id="WP_127764878.1">
    <property type="nucleotide sequence ID" value="NZ_SADE01000001.1"/>
</dbReference>
<dbReference type="InterPro" id="IPR042098">
    <property type="entry name" value="TauD-like_sf"/>
</dbReference>
<evidence type="ECO:0000256" key="4">
    <source>
        <dbReference type="ARBA" id="ARBA00023002"/>
    </source>
</evidence>
<dbReference type="OrthoDB" id="7346227at2"/>
<keyword evidence="2" id="KW-0479">Metal-binding</keyword>
<evidence type="ECO:0000259" key="6">
    <source>
        <dbReference type="Pfam" id="PF02668"/>
    </source>
</evidence>
<dbReference type="GO" id="GO:0046872">
    <property type="term" value="F:metal ion binding"/>
    <property type="evidence" value="ECO:0007669"/>
    <property type="project" value="UniProtKB-KW"/>
</dbReference>
<proteinExistence type="inferred from homology"/>
<keyword evidence="5" id="KW-0408">Iron</keyword>
<feature type="domain" description="TauD/TfdA-like" evidence="6">
    <location>
        <begin position="5"/>
        <end position="271"/>
    </location>
</feature>
<evidence type="ECO:0000256" key="3">
    <source>
        <dbReference type="ARBA" id="ARBA00022964"/>
    </source>
</evidence>
<evidence type="ECO:0000256" key="2">
    <source>
        <dbReference type="ARBA" id="ARBA00022723"/>
    </source>
</evidence>
<dbReference type="Pfam" id="PF02668">
    <property type="entry name" value="TauD"/>
    <property type="match status" value="1"/>
</dbReference>
<dbReference type="InterPro" id="IPR051323">
    <property type="entry name" value="AtsK-like"/>
</dbReference>
<dbReference type="Proteomes" id="UP000287447">
    <property type="component" value="Unassembled WGS sequence"/>
</dbReference>
<comment type="similarity">
    <text evidence="1">Belongs to the TfdA dioxygenase family.</text>
</comment>
<evidence type="ECO:0000313" key="8">
    <source>
        <dbReference type="Proteomes" id="UP000287447"/>
    </source>
</evidence>
<dbReference type="SUPFAM" id="SSF51197">
    <property type="entry name" value="Clavaminate synthase-like"/>
    <property type="match status" value="1"/>
</dbReference>
<keyword evidence="4" id="KW-0560">Oxidoreductase</keyword>
<reference evidence="8" key="1">
    <citation type="submission" date="2019-01" db="EMBL/GenBank/DDBJ databases">
        <title>Gri0909 isolated from a small marine red alga.</title>
        <authorList>
            <person name="Kim J."/>
            <person name="Jeong S.E."/>
            <person name="Jeon C.O."/>
        </authorList>
    </citation>
    <scope>NUCLEOTIDE SEQUENCE [LARGE SCALE GENOMIC DNA]</scope>
    <source>
        <strain evidence="8">Gri0909</strain>
    </source>
</reference>
<evidence type="ECO:0000313" key="7">
    <source>
        <dbReference type="EMBL" id="RVU39507.1"/>
    </source>
</evidence>
<dbReference type="EMBL" id="SADE01000001">
    <property type="protein sequence ID" value="RVU39507.1"/>
    <property type="molecule type" value="Genomic_DNA"/>
</dbReference>
<dbReference type="Gene3D" id="3.60.130.10">
    <property type="entry name" value="Clavaminate synthase-like"/>
    <property type="match status" value="1"/>
</dbReference>
<name>A0A437QY94_9PROT</name>
<dbReference type="AlphaFoldDB" id="A0A437QY94"/>
<dbReference type="PANTHER" id="PTHR30468:SF1">
    <property type="entry name" value="ALPHA-KETOGLUTARATE-DEPENDENT SULFONATE DIOXYGENASE"/>
    <property type="match status" value="1"/>
</dbReference>
<evidence type="ECO:0000256" key="5">
    <source>
        <dbReference type="ARBA" id="ARBA00023004"/>
    </source>
</evidence>
<dbReference type="InterPro" id="IPR003819">
    <property type="entry name" value="TauD/TfdA-like"/>
</dbReference>
<dbReference type="GO" id="GO:0005737">
    <property type="term" value="C:cytoplasm"/>
    <property type="evidence" value="ECO:0007669"/>
    <property type="project" value="TreeGrafter"/>
</dbReference>
<keyword evidence="3 7" id="KW-0223">Dioxygenase</keyword>
<sequence>MGKMEIQQLTPAIGAEIRNFDLSKPLSNAEWKDVHDAFMTHQVLVFRDQSMTADSMVDLAHRFGRIGTYPFLKSLAGHLEITEVIKEADEKINFGGLWHTDTSYLETPPMGSLLYAQEVPPVGGDTLFANMYLAFETLSPALQDWLRGLKVVNRSDKAAAAATRVEQIGRIGAAEDAKPVYEAVHPLVRTHPVTGRPSLYAHIGHSVRFEGMTEEESAPLLSYLFQHQIKPEFQCRVAWQSGTLTVWDNRCTLHNAMNDYHGHRRHMWRITIEGDRPK</sequence>
<protein>
    <submittedName>
        <fullName evidence="7">Taurine dioxygenase</fullName>
    </submittedName>
</protein>
<accession>A0A437QY94</accession>